<comment type="cofactor">
    <cofactor evidence="16">
        <name>NH4(+)</name>
        <dbReference type="ChEBI" id="CHEBI:28938"/>
    </cofactor>
    <cofactor evidence="16">
        <name>K(+)</name>
        <dbReference type="ChEBI" id="CHEBI:29103"/>
    </cofactor>
    <text evidence="16">A monovalent cation. Ammonium or potassium.</text>
</comment>
<evidence type="ECO:0000256" key="9">
    <source>
        <dbReference type="ARBA" id="ARBA00022741"/>
    </source>
</evidence>
<dbReference type="GO" id="GO:0004594">
    <property type="term" value="F:pantothenate kinase activity"/>
    <property type="evidence" value="ECO:0007669"/>
    <property type="project" value="UniProtKB-UniRule"/>
</dbReference>
<evidence type="ECO:0000256" key="11">
    <source>
        <dbReference type="ARBA" id="ARBA00022840"/>
    </source>
</evidence>
<evidence type="ECO:0000256" key="10">
    <source>
        <dbReference type="ARBA" id="ARBA00022777"/>
    </source>
</evidence>
<dbReference type="GO" id="GO:0005737">
    <property type="term" value="C:cytoplasm"/>
    <property type="evidence" value="ECO:0007669"/>
    <property type="project" value="UniProtKB-SubCell"/>
</dbReference>
<dbReference type="Gene3D" id="3.30.420.40">
    <property type="match status" value="2"/>
</dbReference>
<dbReference type="Proteomes" id="UP000288279">
    <property type="component" value="Unassembled WGS sequence"/>
</dbReference>
<dbReference type="NCBIfam" id="TIGR00671">
    <property type="entry name" value="baf"/>
    <property type="match status" value="1"/>
</dbReference>
<evidence type="ECO:0000256" key="4">
    <source>
        <dbReference type="ARBA" id="ARBA00005225"/>
    </source>
</evidence>
<evidence type="ECO:0000256" key="16">
    <source>
        <dbReference type="HAMAP-Rule" id="MF_01274"/>
    </source>
</evidence>
<comment type="function">
    <text evidence="16">Catalyzes the phosphorylation of pantothenate (Pan), the first step in CoA biosynthesis.</text>
</comment>
<protein>
    <recommendedName>
        <fullName evidence="15 16">Type III pantothenate kinase</fullName>
        <ecNumber evidence="6 16">2.7.1.33</ecNumber>
    </recommendedName>
    <alternativeName>
        <fullName evidence="16">PanK-III</fullName>
    </alternativeName>
    <alternativeName>
        <fullName evidence="16">Pantothenic acid kinase</fullName>
    </alternativeName>
</protein>
<feature type="binding site" evidence="16">
    <location>
        <begin position="8"/>
        <end position="15"/>
    </location>
    <ligand>
        <name>ATP</name>
        <dbReference type="ChEBI" id="CHEBI:30616"/>
    </ligand>
</feature>
<feature type="binding site" evidence="16">
    <location>
        <position position="90"/>
    </location>
    <ligand>
        <name>substrate</name>
    </ligand>
</feature>
<evidence type="ECO:0000256" key="5">
    <source>
        <dbReference type="ARBA" id="ARBA00011738"/>
    </source>
</evidence>
<name>A0A432ZM59_9GAMM</name>
<dbReference type="AlphaFoldDB" id="A0A432ZM59"/>
<dbReference type="OrthoDB" id="9781305at2"/>
<keyword evidence="16" id="KW-0479">Metal-binding</keyword>
<organism evidence="17 18">
    <name type="scientific">Pseudidiomarina taiwanensis</name>
    <dbReference type="NCBI Taxonomy" id="337250"/>
    <lineage>
        <taxon>Bacteria</taxon>
        <taxon>Pseudomonadati</taxon>
        <taxon>Pseudomonadota</taxon>
        <taxon>Gammaproteobacteria</taxon>
        <taxon>Alteromonadales</taxon>
        <taxon>Idiomarinaceae</taxon>
        <taxon>Pseudidiomarina</taxon>
    </lineage>
</organism>
<keyword evidence="10 16" id="KW-0418">Kinase</keyword>
<comment type="subunit">
    <text evidence="5 16">Homodimer.</text>
</comment>
<dbReference type="EMBL" id="PIQG01000001">
    <property type="protein sequence ID" value="RUO78952.1"/>
    <property type="molecule type" value="Genomic_DNA"/>
</dbReference>
<accession>A0A432ZM59</accession>
<evidence type="ECO:0000256" key="12">
    <source>
        <dbReference type="ARBA" id="ARBA00022958"/>
    </source>
</evidence>
<dbReference type="CDD" id="cd24015">
    <property type="entry name" value="ASKHA_NBD_PanK-III"/>
    <property type="match status" value="1"/>
</dbReference>
<feature type="binding site" evidence="16">
    <location>
        <position position="119"/>
    </location>
    <ligand>
        <name>K(+)</name>
        <dbReference type="ChEBI" id="CHEBI:29103"/>
    </ligand>
</feature>
<dbReference type="InterPro" id="IPR043129">
    <property type="entry name" value="ATPase_NBD"/>
</dbReference>
<comment type="similarity">
    <text evidence="14 16">Belongs to the type III pantothenate kinase family.</text>
</comment>
<comment type="caution">
    <text evidence="17">The sequence shown here is derived from an EMBL/GenBank/DDBJ whole genome shotgun (WGS) entry which is preliminary data.</text>
</comment>
<comment type="subcellular location">
    <subcellularLocation>
        <location evidence="3 16">Cytoplasm</location>
    </subcellularLocation>
</comment>
<evidence type="ECO:0000256" key="6">
    <source>
        <dbReference type="ARBA" id="ARBA00012102"/>
    </source>
</evidence>
<evidence type="ECO:0000256" key="7">
    <source>
        <dbReference type="ARBA" id="ARBA00022490"/>
    </source>
</evidence>
<keyword evidence="12 16" id="KW-0630">Potassium</keyword>
<keyword evidence="8 16" id="KW-0808">Transferase</keyword>
<dbReference type="UniPathway" id="UPA00241">
    <property type="reaction ID" value="UER00352"/>
</dbReference>
<proteinExistence type="inferred from homology"/>
<feature type="binding site" evidence="16">
    <location>
        <position position="176"/>
    </location>
    <ligand>
        <name>substrate</name>
    </ligand>
</feature>
<dbReference type="GO" id="GO:0046872">
    <property type="term" value="F:metal ion binding"/>
    <property type="evidence" value="ECO:0007669"/>
    <property type="project" value="UniProtKB-KW"/>
</dbReference>
<evidence type="ECO:0000313" key="18">
    <source>
        <dbReference type="Proteomes" id="UP000288279"/>
    </source>
</evidence>
<keyword evidence="18" id="KW-1185">Reference proteome</keyword>
<dbReference type="RefSeq" id="WP_126824026.1">
    <property type="nucleotide sequence ID" value="NZ_PIQG01000001.1"/>
</dbReference>
<dbReference type="GO" id="GO:0005524">
    <property type="term" value="F:ATP binding"/>
    <property type="evidence" value="ECO:0007669"/>
    <property type="project" value="UniProtKB-UniRule"/>
</dbReference>
<evidence type="ECO:0000256" key="15">
    <source>
        <dbReference type="ARBA" id="ARBA00040883"/>
    </source>
</evidence>
<dbReference type="EC" id="2.7.1.33" evidence="6 16"/>
<keyword evidence="13 16" id="KW-0173">Coenzyme A biosynthesis</keyword>
<dbReference type="InterPro" id="IPR004619">
    <property type="entry name" value="Type_III_PanK"/>
</dbReference>
<evidence type="ECO:0000313" key="17">
    <source>
        <dbReference type="EMBL" id="RUO78952.1"/>
    </source>
</evidence>
<reference evidence="17 18" key="1">
    <citation type="journal article" date="2011" name="Front. Microbiol.">
        <title>Genomic signatures of strain selection and enhancement in Bacillus atrophaeus var. globigii, a historical biowarfare simulant.</title>
        <authorList>
            <person name="Gibbons H.S."/>
            <person name="Broomall S.M."/>
            <person name="McNew L.A."/>
            <person name="Daligault H."/>
            <person name="Chapman C."/>
            <person name="Bruce D."/>
            <person name="Karavis M."/>
            <person name="Krepps M."/>
            <person name="McGregor P.A."/>
            <person name="Hong C."/>
            <person name="Park K.H."/>
            <person name="Akmal A."/>
            <person name="Feldman A."/>
            <person name="Lin J.S."/>
            <person name="Chang W.E."/>
            <person name="Higgs B.W."/>
            <person name="Demirev P."/>
            <person name="Lindquist J."/>
            <person name="Liem A."/>
            <person name="Fochler E."/>
            <person name="Read T.D."/>
            <person name="Tapia R."/>
            <person name="Johnson S."/>
            <person name="Bishop-Lilly K.A."/>
            <person name="Detter C."/>
            <person name="Han C."/>
            <person name="Sozhamannan S."/>
            <person name="Rosenzweig C.N."/>
            <person name="Skowronski E.W."/>
        </authorList>
    </citation>
    <scope>NUCLEOTIDE SEQUENCE [LARGE SCALE GENOMIC DNA]</scope>
    <source>
        <strain evidence="17 18">PIT1</strain>
    </source>
</reference>
<dbReference type="PANTHER" id="PTHR34265">
    <property type="entry name" value="TYPE III PANTOTHENATE KINASE"/>
    <property type="match status" value="1"/>
</dbReference>
<comment type="pathway">
    <text evidence="4 16">Cofactor biosynthesis; coenzyme A biosynthesis; CoA from (R)-pantothenate: step 1/5.</text>
</comment>
<evidence type="ECO:0000256" key="1">
    <source>
        <dbReference type="ARBA" id="ARBA00001206"/>
    </source>
</evidence>
<feature type="binding site" evidence="16">
    <location>
        <position position="122"/>
    </location>
    <ligand>
        <name>ATP</name>
        <dbReference type="ChEBI" id="CHEBI:30616"/>
    </ligand>
</feature>
<dbReference type="Pfam" id="PF03309">
    <property type="entry name" value="Pan_kinase"/>
    <property type="match status" value="1"/>
</dbReference>
<dbReference type="SUPFAM" id="SSF53067">
    <property type="entry name" value="Actin-like ATPase domain"/>
    <property type="match status" value="2"/>
</dbReference>
<keyword evidence="9 16" id="KW-0547">Nucleotide-binding</keyword>
<evidence type="ECO:0000256" key="8">
    <source>
        <dbReference type="ARBA" id="ARBA00022679"/>
    </source>
</evidence>
<evidence type="ECO:0000256" key="13">
    <source>
        <dbReference type="ARBA" id="ARBA00022993"/>
    </source>
</evidence>
<evidence type="ECO:0000256" key="3">
    <source>
        <dbReference type="ARBA" id="ARBA00004496"/>
    </source>
</evidence>
<evidence type="ECO:0000256" key="2">
    <source>
        <dbReference type="ARBA" id="ARBA00001958"/>
    </source>
</evidence>
<keyword evidence="11 16" id="KW-0067">ATP-binding</keyword>
<comment type="cofactor">
    <cofactor evidence="2">
        <name>K(+)</name>
        <dbReference type="ChEBI" id="CHEBI:29103"/>
    </cofactor>
</comment>
<gene>
    <name evidence="16" type="primary">coaX</name>
    <name evidence="17" type="ORF">CWI83_00020</name>
</gene>
<evidence type="ECO:0000256" key="14">
    <source>
        <dbReference type="ARBA" id="ARBA00038036"/>
    </source>
</evidence>
<dbReference type="GO" id="GO:0015937">
    <property type="term" value="P:coenzyme A biosynthetic process"/>
    <property type="evidence" value="ECO:0007669"/>
    <property type="project" value="UniProtKB-UniRule"/>
</dbReference>
<comment type="catalytic activity">
    <reaction evidence="1 16">
        <text>(R)-pantothenate + ATP = (R)-4'-phosphopantothenate + ADP + H(+)</text>
        <dbReference type="Rhea" id="RHEA:16373"/>
        <dbReference type="ChEBI" id="CHEBI:10986"/>
        <dbReference type="ChEBI" id="CHEBI:15378"/>
        <dbReference type="ChEBI" id="CHEBI:29032"/>
        <dbReference type="ChEBI" id="CHEBI:30616"/>
        <dbReference type="ChEBI" id="CHEBI:456216"/>
        <dbReference type="EC" id="2.7.1.33"/>
    </reaction>
</comment>
<dbReference type="HAMAP" id="MF_01274">
    <property type="entry name" value="Pantothen_kinase_3"/>
    <property type="match status" value="1"/>
</dbReference>
<feature type="active site" description="Proton acceptor" evidence="16">
    <location>
        <position position="99"/>
    </location>
</feature>
<sequence>MTTKLLLDAGNSRIKAALLSSEYQLEPLFNYSYEELEAHPFVLPNNITETLLASVASQTNEAKIRAWLTEAMPIHHVSSETRAFGVTNSYQSPQNLGVDRWLAMIGAYTERQENTLIIDAGTAITVDWLAADGAHLGGWIVPGVSLMQESIVARAPRVFNDLDSAFGRVNELGNSTPDALLNGCANAFVGLVKQALSVSETELDWFDYRIIYLGGSLPLLPAELKRRGESRTDMVLQGLAKYATQAS</sequence>
<keyword evidence="7 16" id="KW-0963">Cytoplasm</keyword>
<dbReference type="PANTHER" id="PTHR34265:SF1">
    <property type="entry name" value="TYPE III PANTOTHENATE KINASE"/>
    <property type="match status" value="1"/>
</dbReference>
<feature type="binding site" evidence="16">
    <location>
        <begin position="97"/>
        <end position="100"/>
    </location>
    <ligand>
        <name>substrate</name>
    </ligand>
</feature>